<reference evidence="2" key="1">
    <citation type="submission" date="2023-07" db="EMBL/GenBank/DDBJ databases">
        <title>Genome sequencing of Purple Non-Sulfur Bacteria from various extreme environments.</title>
        <authorList>
            <person name="Mayer M."/>
        </authorList>
    </citation>
    <scope>NUCLEOTIDE SEQUENCE [LARGE SCALE GENOMIC DNA]</scope>
    <source>
        <strain evidence="2">DSM 17935</strain>
    </source>
</reference>
<comment type="caution">
    <text evidence="1">The sequence shown here is derived from an EMBL/GenBank/DDBJ whole genome shotgun (WGS) entry which is preliminary data.</text>
</comment>
<dbReference type="Proteomes" id="UP001209755">
    <property type="component" value="Unassembled WGS sequence"/>
</dbReference>
<gene>
    <name evidence="1" type="ORF">M2319_003007</name>
</gene>
<proteinExistence type="predicted"/>
<name>A0ABT3HE40_9HYPH</name>
<accession>A0ABT3HE40</accession>
<keyword evidence="2" id="KW-1185">Reference proteome</keyword>
<protein>
    <submittedName>
        <fullName evidence="1">Uncharacterized protein</fullName>
    </submittedName>
</protein>
<evidence type="ECO:0000313" key="2">
    <source>
        <dbReference type="Proteomes" id="UP001209755"/>
    </source>
</evidence>
<organism evidence="1 2">
    <name type="scientific">Rhodobium gokarnense</name>
    <dbReference type="NCBI Taxonomy" id="364296"/>
    <lineage>
        <taxon>Bacteria</taxon>
        <taxon>Pseudomonadati</taxon>
        <taxon>Pseudomonadota</taxon>
        <taxon>Alphaproteobacteria</taxon>
        <taxon>Hyphomicrobiales</taxon>
        <taxon>Rhodobiaceae</taxon>
        <taxon>Rhodobium</taxon>
    </lineage>
</organism>
<dbReference type="EMBL" id="JAOQNS010000008">
    <property type="protein sequence ID" value="MCW2308661.1"/>
    <property type="molecule type" value="Genomic_DNA"/>
</dbReference>
<dbReference type="RefSeq" id="WP_264602271.1">
    <property type="nucleotide sequence ID" value="NZ_JAOQNS010000008.1"/>
</dbReference>
<sequence>MYVLKPGIKRDPERRWALPDRIFFGFGACHILAGVFLRRSPLAGFYGERVVPDEGFSGNHIFVTDGTVAFDFHGYVLRERLVAHHCNCWRRQQAGWHGRMERVDFDLLDTADLNRRKMLGPDQYFGDAVARAERFLARVDHAKRYEKAAGSGGCDA</sequence>
<evidence type="ECO:0000313" key="1">
    <source>
        <dbReference type="EMBL" id="MCW2308661.1"/>
    </source>
</evidence>